<dbReference type="PROSITE" id="PS50404">
    <property type="entry name" value="GST_NTER"/>
    <property type="match status" value="1"/>
</dbReference>
<accession>A0A8B7YHL2</accession>
<keyword evidence="2 3" id="KW-0560">Oxidoreductase</keyword>
<comment type="catalytic activity">
    <reaction evidence="3">
        <text>RX + glutathione = an S-substituted glutathione + a halide anion + H(+)</text>
        <dbReference type="Rhea" id="RHEA:16437"/>
        <dbReference type="ChEBI" id="CHEBI:15378"/>
        <dbReference type="ChEBI" id="CHEBI:16042"/>
        <dbReference type="ChEBI" id="CHEBI:17792"/>
        <dbReference type="ChEBI" id="CHEBI:57925"/>
        <dbReference type="ChEBI" id="CHEBI:90779"/>
        <dbReference type="EC" id="2.5.1.18"/>
    </reaction>
</comment>
<dbReference type="PROSITE" id="PS50405">
    <property type="entry name" value="GST_CTER"/>
    <property type="match status" value="1"/>
</dbReference>
<keyword evidence="6" id="KW-1185">Reference proteome</keyword>
<comment type="similarity">
    <text evidence="1 3">Belongs to the GST superfamily. Omega family.</text>
</comment>
<dbReference type="PRINTS" id="PR01625">
    <property type="entry name" value="GSTRNSFRASEO"/>
</dbReference>
<dbReference type="FunFam" id="3.40.30.10:FF:000123">
    <property type="entry name" value="Glutathione transferase o1"/>
    <property type="match status" value="1"/>
</dbReference>
<protein>
    <recommendedName>
        <fullName evidence="3">Glutathione S-transferase omega</fullName>
        <shortName evidence="3">GSTO</shortName>
        <ecNumber evidence="3">1.20.4.2</ecNumber>
        <ecNumber evidence="3">1.8.5.1</ecNumber>
        <ecNumber evidence="3">2.5.1.18</ecNumber>
    </recommendedName>
    <alternativeName>
        <fullName evidence="3">Glutathione-dependent dehydroascorbate reductase</fullName>
    </alternativeName>
    <alternativeName>
        <fullName evidence="3">Monomethylarsonic acid reductase</fullName>
    </alternativeName>
</protein>
<comment type="catalytic activity">
    <reaction evidence="3">
        <text>methylarsonate + 2 glutathione + H(+) = methylarsonous acid + glutathione disulfide + H2O</text>
        <dbReference type="Rhea" id="RHEA:15969"/>
        <dbReference type="ChEBI" id="CHEBI:15377"/>
        <dbReference type="ChEBI" id="CHEBI:15378"/>
        <dbReference type="ChEBI" id="CHEBI:17826"/>
        <dbReference type="ChEBI" id="CHEBI:33409"/>
        <dbReference type="ChEBI" id="CHEBI:57925"/>
        <dbReference type="ChEBI" id="CHEBI:58297"/>
        <dbReference type="EC" id="1.20.4.2"/>
    </reaction>
</comment>
<dbReference type="EC" id="1.20.4.2" evidence="3"/>
<dbReference type="Proteomes" id="UP000694845">
    <property type="component" value="Unplaced"/>
</dbReference>
<name>A0A8B7YHL2_ACAPL</name>
<sequence>MPFSPEQTEHLAEGGLLPPLGQGLVRLYSNRFCPFAHRARLVLAAKEVPFHIVNINLKRKPQWYFSKNPLGTTPCFESDGKIVTDSAIICEFLNDAHTNNPLWPQDPYQKALDKMVLEYFASKVSPAFFKSSYYPVKGEEDKWFGEYLTHLAVIEDKLQERGTPFFGGSKPGMLDYLIWPWFERQVVYGNKLSFDKFPTLSAFRAAMKQDLQYSKLLWPMTCTSNSSIITSMVSMIMTSNEIRCYRSSQKCSVSAHRTCPVQVDHT</sequence>
<evidence type="ECO:0000256" key="3">
    <source>
        <dbReference type="RuleBase" id="RU368071"/>
    </source>
</evidence>
<dbReference type="InterPro" id="IPR036282">
    <property type="entry name" value="Glutathione-S-Trfase_C_sf"/>
</dbReference>
<dbReference type="OMA" id="PDADIHP"/>
<dbReference type="InterPro" id="IPR050983">
    <property type="entry name" value="GST_Omega/HSP26"/>
</dbReference>
<evidence type="ECO:0000256" key="2">
    <source>
        <dbReference type="ARBA" id="ARBA00023002"/>
    </source>
</evidence>
<comment type="function">
    <text evidence="3">Exhibits glutathione-dependent thiol transferase activity. Has high dehydroascorbate reductase activity and may contribute to the recycling of ascorbic acid. Participates in the biotransformation of inorganic arsenic and reduces monomethylarsonic acid (MMA).</text>
</comment>
<gene>
    <name evidence="7" type="primary">LOC110980069</name>
</gene>
<dbReference type="PANTHER" id="PTHR43968">
    <property type="match status" value="1"/>
</dbReference>
<dbReference type="Gene3D" id="3.40.30.10">
    <property type="entry name" value="Glutaredoxin"/>
    <property type="match status" value="1"/>
</dbReference>
<keyword evidence="3" id="KW-0808">Transferase</keyword>
<dbReference type="GO" id="GO:0004364">
    <property type="term" value="F:glutathione transferase activity"/>
    <property type="evidence" value="ECO:0007669"/>
    <property type="project" value="UniProtKB-UniRule"/>
</dbReference>
<proteinExistence type="inferred from homology"/>
<dbReference type="InterPro" id="IPR010987">
    <property type="entry name" value="Glutathione-S-Trfase_C-like"/>
</dbReference>
<dbReference type="SFLD" id="SFLDG00358">
    <property type="entry name" value="Main_(cytGST)"/>
    <property type="match status" value="1"/>
</dbReference>
<dbReference type="InterPro" id="IPR040079">
    <property type="entry name" value="Glutathione_S-Trfase"/>
</dbReference>
<dbReference type="InterPro" id="IPR036249">
    <property type="entry name" value="Thioredoxin-like_sf"/>
</dbReference>
<dbReference type="FunFam" id="1.20.1050.10:FF:000009">
    <property type="entry name" value="Glutathione S-transferase omega-1"/>
    <property type="match status" value="1"/>
</dbReference>
<dbReference type="Gene3D" id="1.20.1050.10">
    <property type="match status" value="1"/>
</dbReference>
<feature type="domain" description="GST N-terminal" evidence="4">
    <location>
        <begin position="23"/>
        <end position="101"/>
    </location>
</feature>
<dbReference type="GO" id="GO:0045174">
    <property type="term" value="F:glutathione dehydrogenase (ascorbate) activity"/>
    <property type="evidence" value="ECO:0007669"/>
    <property type="project" value="UniProtKB-UniRule"/>
</dbReference>
<dbReference type="EC" id="1.8.5.1" evidence="3"/>
<dbReference type="SUPFAM" id="SSF47616">
    <property type="entry name" value="GST C-terminal domain-like"/>
    <property type="match status" value="1"/>
</dbReference>
<evidence type="ECO:0000313" key="6">
    <source>
        <dbReference type="Proteomes" id="UP000694845"/>
    </source>
</evidence>
<dbReference type="GO" id="GO:0005737">
    <property type="term" value="C:cytoplasm"/>
    <property type="evidence" value="ECO:0007669"/>
    <property type="project" value="InterPro"/>
</dbReference>
<dbReference type="RefSeq" id="XP_022092077.1">
    <property type="nucleotide sequence ID" value="XM_022236385.1"/>
</dbReference>
<dbReference type="GO" id="GO:0006749">
    <property type="term" value="P:glutathione metabolic process"/>
    <property type="evidence" value="ECO:0007669"/>
    <property type="project" value="UniProtKB-UniRule"/>
</dbReference>
<dbReference type="EC" id="2.5.1.18" evidence="3"/>
<organism evidence="6 7">
    <name type="scientific">Acanthaster planci</name>
    <name type="common">Crown-of-thorns starfish</name>
    <dbReference type="NCBI Taxonomy" id="133434"/>
    <lineage>
        <taxon>Eukaryota</taxon>
        <taxon>Metazoa</taxon>
        <taxon>Echinodermata</taxon>
        <taxon>Eleutherozoa</taxon>
        <taxon>Asterozoa</taxon>
        <taxon>Asteroidea</taxon>
        <taxon>Valvatacea</taxon>
        <taxon>Valvatida</taxon>
        <taxon>Acanthasteridae</taxon>
        <taxon>Acanthaster</taxon>
    </lineage>
</organism>
<dbReference type="SUPFAM" id="SSF52833">
    <property type="entry name" value="Thioredoxin-like"/>
    <property type="match status" value="1"/>
</dbReference>
<dbReference type="AlphaFoldDB" id="A0A8B7YHL2"/>
<dbReference type="KEGG" id="aplc:110980069"/>
<dbReference type="InterPro" id="IPR004045">
    <property type="entry name" value="Glutathione_S-Trfase_N"/>
</dbReference>
<dbReference type="GO" id="GO:0050610">
    <property type="term" value="F:methylarsonate reductase activity"/>
    <property type="evidence" value="ECO:0007669"/>
    <property type="project" value="UniProtKB-UniRule"/>
</dbReference>
<dbReference type="GeneID" id="110980069"/>
<dbReference type="PANTHER" id="PTHR43968:SF6">
    <property type="entry name" value="GLUTATHIONE S-TRANSFERASE OMEGA"/>
    <property type="match status" value="1"/>
</dbReference>
<evidence type="ECO:0000313" key="7">
    <source>
        <dbReference type="RefSeq" id="XP_022092077.1"/>
    </source>
</evidence>
<comment type="catalytic activity">
    <reaction evidence="3">
        <text>L-dehydroascorbate + 2 glutathione = glutathione disulfide + L-ascorbate</text>
        <dbReference type="Rhea" id="RHEA:24424"/>
        <dbReference type="ChEBI" id="CHEBI:38290"/>
        <dbReference type="ChEBI" id="CHEBI:57925"/>
        <dbReference type="ChEBI" id="CHEBI:58297"/>
        <dbReference type="ChEBI" id="CHEBI:58539"/>
        <dbReference type="EC" id="1.8.5.1"/>
    </reaction>
</comment>
<dbReference type="OrthoDB" id="4951845at2759"/>
<evidence type="ECO:0000259" key="5">
    <source>
        <dbReference type="PROSITE" id="PS50405"/>
    </source>
</evidence>
<dbReference type="SFLD" id="SFLDS00019">
    <property type="entry name" value="Glutathione_Transferase_(cytos"/>
    <property type="match status" value="1"/>
</dbReference>
<reference evidence="7" key="1">
    <citation type="submission" date="2025-08" db="UniProtKB">
        <authorList>
            <consortium name="RefSeq"/>
        </authorList>
    </citation>
    <scope>IDENTIFICATION</scope>
</reference>
<feature type="domain" description="GST C-terminal" evidence="5">
    <location>
        <begin position="106"/>
        <end position="232"/>
    </location>
</feature>
<evidence type="ECO:0000256" key="1">
    <source>
        <dbReference type="ARBA" id="ARBA00011067"/>
    </source>
</evidence>
<evidence type="ECO:0000259" key="4">
    <source>
        <dbReference type="PROSITE" id="PS50404"/>
    </source>
</evidence>
<dbReference type="InterPro" id="IPR005442">
    <property type="entry name" value="GST_omega"/>
</dbReference>
<dbReference type="Pfam" id="PF13409">
    <property type="entry name" value="GST_N_2"/>
    <property type="match status" value="1"/>
</dbReference>